<evidence type="ECO:0000313" key="2">
    <source>
        <dbReference type="Proteomes" id="UP000307720"/>
    </source>
</evidence>
<name>A0AC61R250_9FIRM</name>
<organism evidence="1 2">
    <name type="scientific">Hominisplanchenecus murintestinalis</name>
    <dbReference type="NCBI Taxonomy" id="2941517"/>
    <lineage>
        <taxon>Bacteria</taxon>
        <taxon>Bacillati</taxon>
        <taxon>Bacillota</taxon>
        <taxon>Clostridia</taxon>
        <taxon>Lachnospirales</taxon>
        <taxon>Lachnospiraceae</taxon>
        <taxon>Hominisplanchenecus</taxon>
    </lineage>
</organism>
<dbReference type="EMBL" id="SRZB01000003">
    <property type="protein sequence ID" value="TGY00071.1"/>
    <property type="molecule type" value="Genomic_DNA"/>
</dbReference>
<comment type="caution">
    <text evidence="1">The sequence shown here is derived from an EMBL/GenBank/DDBJ whole genome shotgun (WGS) entry which is preliminary data.</text>
</comment>
<evidence type="ECO:0000313" key="1">
    <source>
        <dbReference type="EMBL" id="TGY00071.1"/>
    </source>
</evidence>
<sequence length="1831" mass="199972">MKRMMAVLLTGCLAFQTWLGASAPVYSAEIPAETENMASPVMDETLPDETEPDEAVPDETELDETAPNTQTDEVLPEEPDSETPSSEELLPEETSSDETEPEKDAGEPLEEETSLPETSSLEAREPVDEGTENTGANASTQAQSALEVEIRPSYLFPYKGNVTVKVSDSSKTTQLTKQLDFTGSEPSSLTARFDVPVGDYTVSLLSDRFATYSQNIRVTNGWISKILVYSTKIETGCSAVPGWFRPGDANRDGIINQADADALLNAIRKDPQGTDMDLNNDGKTDIVDLQYVVQSLDERRESQVTKLGLTKKTQAVNGTSAEGDMQDFLNGEGSISLKPSDTDSEISENNPVGMEFVLAEENSQGTPLRGMTILAPTETDADGNVSNEITAGTAEVSYVDETGTEQTLEFPLSSGQAQTASKGRMAARAPLSENASVSVDADGSLVLDFGTQIAVKRVTIKITGTKKTEPLVNIAKVEFVNNMEERIPAPQLDIPTPNTPISENEGLTVSWTPQRNVTGYEVFVEGPVKKQSGTLSQIVRVSGTQHRISSINDNPLKNFAEYKIKVRSVNGDWRSPWSKEVIGIPKPQKLPAPPDNVTATGGFCSITVSWKDMDDANGYMVYYKKKADPDTAYLPVVSGFQPVQAGTGKLDGTRHVITGLEKDTQYSVYVIGWNELGWGKPSLVSVASTTNTDPPQLPKYGLINTSNGTGKVSAHIAAAAYGGSGGACMMGSPLDTEPRSALGLVDDDYGSYWFKADWDDGPAYPARDKGMTVTLDADYKMGYMTFSAADITSPAQYATIDYWNSENPNQQQSVATRMLRKIDVNNHPYYIIKFAESITANKIRLCIGKASGARDLRVGEIHFHHYDSLDDDIMGLYEDEMHTTLKAEVTEDTINTLEERLNTPDPATGEKHPLFAELALEIKTAREILAANLAPAYEVDNRITGRKDSHLGFGGLNAWQPLGKTAYMGETLLVYVGHNTLRTGQNASLQLVFTQYHAEASTLARAVNLKVGRNEITVPQITTKDFERGGQLYIAYTGNNPSDKYAVRISGGSDIPALNVFKKSGAERTEAIRTYITELQNYVGTIQTKHNDLHTGTKNVDYDYDQTNCILNSTDIMMDQMMYSLPATQIWAGIQNATDKVTKLDNALRAMEDTMTLFYQHKGLSDSAGTDRGNNALPAQHLNIRYMRMFAGAFMYASGNHIGIEWGSTVLTPDSWNGLGWGIAHEIGHDINQGTYAVAEVTNNYFAMLLTGTQRFTYENVYKKVTSGTIGRAPNVFTQLALYWQLHLAFDDNTDDRHIFTDYEEQFNSLFFARVDTYSRNPAKAPQAGLTLNGGSEQNLMRLSCAAANRNILPFFRRWGMVPDADTIAYAEKYGAEDTKALYYINQDARSYRVTHPDEAGTIKDQDAVSAAVTANANRAEVTISTSKDADLILGYEISRSMIFNGEKRTEIVGFQPINTAQSTVYTDTISSINNRVMEYEVRAVDKFLNYSNIVSAGSVKIQTDGVLDKSLWSVETTMTSTDDTAIEPDADDPDSGYNEQNPSGVTAQTHHTIDRILDNDKTDNGTYHGTSGGNASITVDMCKTEQVTSLKYHGDALEKVTVEVSSDGTAWTAVKTDYTGLNGAEEQMIWFDSVEEASRTDWIGTYDARYVRLTIPQTGDISIKEIEICGPTGDNLEFMSTDSGQPAIGVSTADFKYGNQTDDIIPAGSLIFTGTYKGNPAYNLVVLYDTEGNVIGEKDGNVSAKQVILANVPEHGNLGETSAGTWVYYVEPGQWSEDSLKKLSGVRGELFRVDNALTLEGERIVSDTPVISIPDSLPDITLTGGIVPGN</sequence>
<proteinExistence type="predicted"/>
<reference evidence="1" key="1">
    <citation type="submission" date="2019-04" db="EMBL/GenBank/DDBJ databases">
        <title>Microbes associate with the intestines of laboratory mice.</title>
        <authorList>
            <person name="Navarre W."/>
            <person name="Wong E."/>
            <person name="Huang K."/>
            <person name="Tropini C."/>
            <person name="Ng K."/>
            <person name="Yu B."/>
        </authorList>
    </citation>
    <scope>NUCLEOTIDE SEQUENCE</scope>
    <source>
        <strain evidence="1">NM72_1-8</strain>
    </source>
</reference>
<keyword evidence="2" id="KW-1185">Reference proteome</keyword>
<dbReference type="Proteomes" id="UP000307720">
    <property type="component" value="Unassembled WGS sequence"/>
</dbReference>
<gene>
    <name evidence="1" type="ORF">E5357_03360</name>
</gene>
<protein>
    <submittedName>
        <fullName evidence="1">Carbohydrate-binding protein</fullName>
    </submittedName>
</protein>
<accession>A0AC61R250</accession>